<organism evidence="6 7">
    <name type="scientific">Acer saccharum</name>
    <name type="common">Sugar maple</name>
    <dbReference type="NCBI Taxonomy" id="4024"/>
    <lineage>
        <taxon>Eukaryota</taxon>
        <taxon>Viridiplantae</taxon>
        <taxon>Streptophyta</taxon>
        <taxon>Embryophyta</taxon>
        <taxon>Tracheophyta</taxon>
        <taxon>Spermatophyta</taxon>
        <taxon>Magnoliopsida</taxon>
        <taxon>eudicotyledons</taxon>
        <taxon>Gunneridae</taxon>
        <taxon>Pentapetalae</taxon>
        <taxon>rosids</taxon>
        <taxon>malvids</taxon>
        <taxon>Sapindales</taxon>
        <taxon>Sapindaceae</taxon>
        <taxon>Hippocastanoideae</taxon>
        <taxon>Acereae</taxon>
        <taxon>Acer</taxon>
    </lineage>
</organism>
<feature type="transmembrane region" description="Helical" evidence="5">
    <location>
        <begin position="298"/>
        <end position="321"/>
    </location>
</feature>
<dbReference type="PANTHER" id="PTHR24186">
    <property type="entry name" value="PROTEIN PHOSPHATASE 1 REGULATORY SUBUNIT"/>
    <property type="match status" value="1"/>
</dbReference>
<dbReference type="EMBL" id="JAUESC010000004">
    <property type="protein sequence ID" value="KAK0595363.1"/>
    <property type="molecule type" value="Genomic_DNA"/>
</dbReference>
<feature type="transmembrane region" description="Helical" evidence="5">
    <location>
        <begin position="345"/>
        <end position="369"/>
    </location>
</feature>
<evidence type="ECO:0000313" key="6">
    <source>
        <dbReference type="EMBL" id="KAK0595363.1"/>
    </source>
</evidence>
<dbReference type="AlphaFoldDB" id="A0AA39VXY9"/>
<feature type="compositionally biased region" description="Polar residues" evidence="4">
    <location>
        <begin position="558"/>
        <end position="567"/>
    </location>
</feature>
<keyword evidence="7" id="KW-1185">Reference proteome</keyword>
<evidence type="ECO:0000256" key="2">
    <source>
        <dbReference type="ARBA" id="ARBA00023043"/>
    </source>
</evidence>
<protein>
    <recommendedName>
        <fullName evidence="8">PGG domain-containing protein</fullName>
    </recommendedName>
</protein>
<dbReference type="InterPro" id="IPR002110">
    <property type="entry name" value="Ankyrin_rpt"/>
</dbReference>
<feature type="region of interest" description="Disordered" evidence="4">
    <location>
        <begin position="268"/>
        <end position="287"/>
    </location>
</feature>
<keyword evidence="2 3" id="KW-0040">ANK repeat</keyword>
<sequence length="577" mass="65147">MAASNNSSVSSKLLDAIKNDDMEACQSLISANPKVFDLAVWPENPLILACKLRRFAFILVIGNIKPELALQKIQHGTTVLHLSCIYGDDEMVRALLDLRVNVDRPLCYEKDDDFLMIPLQFAVVHGHVDVILLLLSACPDSITELNSEKQTVFHLAAEYCVPDAFRVLVGEAKKLNREYLIDEEDCHGNTVLHIAVYYKQLRIVKMCLPDQLSSTTSGHDFPIRVNAKNMSDETALDLCDKIPDPDHETRQIESTLRAAIRREVSLSNDPGVHHRHPKRGSSTSTTIPSWRTLETKNVLLVVLAIFITLAFTLTCSLPTFFPKEYLFAIDLEFELKDLLYAKLPLIFYIMSFTTVLLTTSTCILSVLLYSLPCGTLMLLGGFVTFILYLLLAYFIMPKFSVRVGSQRLLPSYYLMLILALGVIFVGSLLIHLGDCLILCCNNYAKSVINKVVSKFWSRSNKRLPISNQSFQVQMVFCLGFWVSVFWLLFVQAVRLSFVLFCSVVGVWSCWPFPHAEEGTISSHMKEIVGFLLCVEEVDNLLHDQVRGDLAWRRSQTLPASGKRSQSPLGKWDETYSR</sequence>
<dbReference type="Proteomes" id="UP001168877">
    <property type="component" value="Unassembled WGS sequence"/>
</dbReference>
<dbReference type="PROSITE" id="PS50297">
    <property type="entry name" value="ANK_REP_REGION"/>
    <property type="match status" value="1"/>
</dbReference>
<accession>A0AA39VXY9</accession>
<evidence type="ECO:0000256" key="1">
    <source>
        <dbReference type="ARBA" id="ARBA00022737"/>
    </source>
</evidence>
<evidence type="ECO:0000256" key="4">
    <source>
        <dbReference type="SAM" id="MobiDB-lite"/>
    </source>
</evidence>
<evidence type="ECO:0008006" key="8">
    <source>
        <dbReference type="Google" id="ProtNLM"/>
    </source>
</evidence>
<dbReference type="SUPFAM" id="SSF48403">
    <property type="entry name" value="Ankyrin repeat"/>
    <property type="match status" value="1"/>
</dbReference>
<gene>
    <name evidence="6" type="ORF">LWI29_005928</name>
</gene>
<evidence type="ECO:0000256" key="3">
    <source>
        <dbReference type="PROSITE-ProRule" id="PRU00023"/>
    </source>
</evidence>
<feature type="transmembrane region" description="Helical" evidence="5">
    <location>
        <begin position="470"/>
        <end position="489"/>
    </location>
</feature>
<keyword evidence="1" id="KW-0677">Repeat</keyword>
<feature type="transmembrane region" description="Helical" evidence="5">
    <location>
        <begin position="376"/>
        <end position="396"/>
    </location>
</feature>
<reference evidence="6" key="2">
    <citation type="submission" date="2023-06" db="EMBL/GenBank/DDBJ databases">
        <authorList>
            <person name="Swenson N.G."/>
            <person name="Wegrzyn J.L."/>
            <person name="Mcevoy S.L."/>
        </authorList>
    </citation>
    <scope>NUCLEOTIDE SEQUENCE</scope>
    <source>
        <strain evidence="6">NS2018</strain>
        <tissue evidence="6">Leaf</tissue>
    </source>
</reference>
<keyword evidence="5" id="KW-0812">Transmembrane</keyword>
<dbReference type="Gene3D" id="1.25.40.20">
    <property type="entry name" value="Ankyrin repeat-containing domain"/>
    <property type="match status" value="1"/>
</dbReference>
<dbReference type="Pfam" id="PF00023">
    <property type="entry name" value="Ank"/>
    <property type="match status" value="1"/>
</dbReference>
<dbReference type="Pfam" id="PF12796">
    <property type="entry name" value="Ank_2"/>
    <property type="match status" value="1"/>
</dbReference>
<keyword evidence="5" id="KW-1133">Transmembrane helix</keyword>
<feature type="region of interest" description="Disordered" evidence="4">
    <location>
        <begin position="558"/>
        <end position="577"/>
    </location>
</feature>
<dbReference type="PANTHER" id="PTHR24186:SF38">
    <property type="entry name" value="ANKYRIN REPEAT FAMILY PROTEIN"/>
    <property type="match status" value="1"/>
</dbReference>
<reference evidence="6" key="1">
    <citation type="journal article" date="2022" name="Plant J.">
        <title>Strategies of tolerance reflected in two North American maple genomes.</title>
        <authorList>
            <person name="McEvoy S.L."/>
            <person name="Sezen U.U."/>
            <person name="Trouern-Trend A."/>
            <person name="McMahon S.M."/>
            <person name="Schaberg P.G."/>
            <person name="Yang J."/>
            <person name="Wegrzyn J.L."/>
            <person name="Swenson N.G."/>
        </authorList>
    </citation>
    <scope>NUCLEOTIDE SEQUENCE</scope>
    <source>
        <strain evidence="6">NS2018</strain>
    </source>
</reference>
<evidence type="ECO:0000313" key="7">
    <source>
        <dbReference type="Proteomes" id="UP001168877"/>
    </source>
</evidence>
<dbReference type="GO" id="GO:0005886">
    <property type="term" value="C:plasma membrane"/>
    <property type="evidence" value="ECO:0007669"/>
    <property type="project" value="TreeGrafter"/>
</dbReference>
<name>A0AA39VXY9_ACESA</name>
<feature type="transmembrane region" description="Helical" evidence="5">
    <location>
        <begin position="416"/>
        <end position="440"/>
    </location>
</feature>
<keyword evidence="5" id="KW-0472">Membrane</keyword>
<proteinExistence type="predicted"/>
<comment type="caution">
    <text evidence="6">The sequence shown here is derived from an EMBL/GenBank/DDBJ whole genome shotgun (WGS) entry which is preliminary data.</text>
</comment>
<dbReference type="SMART" id="SM00248">
    <property type="entry name" value="ANK"/>
    <property type="match status" value="4"/>
</dbReference>
<feature type="repeat" description="ANK" evidence="3">
    <location>
        <begin position="75"/>
        <end position="103"/>
    </location>
</feature>
<dbReference type="InterPro" id="IPR036770">
    <property type="entry name" value="Ankyrin_rpt-contain_sf"/>
</dbReference>
<evidence type="ECO:0000256" key="5">
    <source>
        <dbReference type="SAM" id="Phobius"/>
    </source>
</evidence>
<dbReference type="PROSITE" id="PS50088">
    <property type="entry name" value="ANK_REPEAT"/>
    <property type="match status" value="1"/>
</dbReference>